<evidence type="ECO:0000313" key="12">
    <source>
        <dbReference type="Proteomes" id="UP001140453"/>
    </source>
</evidence>
<dbReference type="InterPro" id="IPR001461">
    <property type="entry name" value="Aspartic_peptidase_A1"/>
</dbReference>
<keyword evidence="4" id="KW-0064">Aspartyl protease</keyword>
<organism evidence="11 12">
    <name type="scientific">Gnomoniopsis smithogilvyi</name>
    <dbReference type="NCBI Taxonomy" id="1191159"/>
    <lineage>
        <taxon>Eukaryota</taxon>
        <taxon>Fungi</taxon>
        <taxon>Dikarya</taxon>
        <taxon>Ascomycota</taxon>
        <taxon>Pezizomycotina</taxon>
        <taxon>Sordariomycetes</taxon>
        <taxon>Sordariomycetidae</taxon>
        <taxon>Diaporthales</taxon>
        <taxon>Gnomoniaceae</taxon>
        <taxon>Gnomoniopsis</taxon>
    </lineage>
</organism>
<evidence type="ECO:0000256" key="6">
    <source>
        <dbReference type="PIRSR" id="PIRSR601461-1"/>
    </source>
</evidence>
<name>A0A9W9CST9_9PEZI</name>
<dbReference type="Pfam" id="PF00026">
    <property type="entry name" value="Asp"/>
    <property type="match status" value="1"/>
</dbReference>
<evidence type="ECO:0000256" key="1">
    <source>
        <dbReference type="ARBA" id="ARBA00007447"/>
    </source>
</evidence>
<dbReference type="EMBL" id="JAPEVB010000006">
    <property type="protein sequence ID" value="KAJ4386546.1"/>
    <property type="molecule type" value="Genomic_DNA"/>
</dbReference>
<feature type="domain" description="Peptidase A1" evidence="10">
    <location>
        <begin position="71"/>
        <end position="391"/>
    </location>
</feature>
<comment type="similarity">
    <text evidence="1">Belongs to the peptidase A1 family.</text>
</comment>
<dbReference type="GO" id="GO:0006508">
    <property type="term" value="P:proteolysis"/>
    <property type="evidence" value="ECO:0007669"/>
    <property type="project" value="UniProtKB-KW"/>
</dbReference>
<dbReference type="Gene3D" id="2.40.70.10">
    <property type="entry name" value="Acid Proteases"/>
    <property type="match status" value="2"/>
</dbReference>
<keyword evidence="7" id="KW-1015">Disulfide bond</keyword>
<protein>
    <recommendedName>
        <fullName evidence="10">Peptidase A1 domain-containing protein</fullName>
    </recommendedName>
</protein>
<keyword evidence="12" id="KW-1185">Reference proteome</keyword>
<dbReference type="SUPFAM" id="SSF50630">
    <property type="entry name" value="Acid proteases"/>
    <property type="match status" value="1"/>
</dbReference>
<dbReference type="InterPro" id="IPR021109">
    <property type="entry name" value="Peptidase_aspartic_dom_sf"/>
</dbReference>
<accession>A0A9W9CST9</accession>
<dbReference type="PANTHER" id="PTHR47966:SF65">
    <property type="entry name" value="ASPARTIC-TYPE ENDOPEPTIDASE"/>
    <property type="match status" value="1"/>
</dbReference>
<evidence type="ECO:0000259" key="10">
    <source>
        <dbReference type="PROSITE" id="PS51767"/>
    </source>
</evidence>
<feature type="active site" evidence="6">
    <location>
        <position position="284"/>
    </location>
</feature>
<feature type="signal peptide" evidence="9">
    <location>
        <begin position="1"/>
        <end position="21"/>
    </location>
</feature>
<dbReference type="InterPro" id="IPR033876">
    <property type="entry name" value="SAP-like"/>
</dbReference>
<dbReference type="GO" id="GO:0004190">
    <property type="term" value="F:aspartic-type endopeptidase activity"/>
    <property type="evidence" value="ECO:0007669"/>
    <property type="project" value="UniProtKB-KW"/>
</dbReference>
<comment type="caution">
    <text evidence="11">The sequence shown here is derived from an EMBL/GenBank/DDBJ whole genome shotgun (WGS) entry which is preliminary data.</text>
</comment>
<dbReference type="AlphaFoldDB" id="A0A9W9CST9"/>
<dbReference type="PROSITE" id="PS51767">
    <property type="entry name" value="PEPTIDASE_A1"/>
    <property type="match status" value="1"/>
</dbReference>
<evidence type="ECO:0000256" key="2">
    <source>
        <dbReference type="ARBA" id="ARBA00022670"/>
    </source>
</evidence>
<gene>
    <name evidence="11" type="ORF">N0V93_009443</name>
</gene>
<reference evidence="11" key="1">
    <citation type="submission" date="2022-10" db="EMBL/GenBank/DDBJ databases">
        <title>Tapping the CABI collections for fungal endophytes: first genome assemblies for Collariella, Neodidymelliopsis, Ascochyta clinopodiicola, Didymella pomorum, Didymosphaeria variabile, Neocosmospora piperis and Neocucurbitaria cava.</title>
        <authorList>
            <person name="Hill R."/>
        </authorList>
    </citation>
    <scope>NUCLEOTIDE SEQUENCE</scope>
    <source>
        <strain evidence="11">IMI 355082</strain>
    </source>
</reference>
<keyword evidence="2" id="KW-0645">Protease</keyword>
<dbReference type="OrthoDB" id="771136at2759"/>
<dbReference type="PANTHER" id="PTHR47966">
    <property type="entry name" value="BETA-SITE APP-CLEAVING ENZYME, ISOFORM A-RELATED"/>
    <property type="match status" value="1"/>
</dbReference>
<evidence type="ECO:0000313" key="11">
    <source>
        <dbReference type="EMBL" id="KAJ4386546.1"/>
    </source>
</evidence>
<feature type="region of interest" description="Disordered" evidence="8">
    <location>
        <begin position="24"/>
        <end position="58"/>
    </location>
</feature>
<dbReference type="PRINTS" id="PR00792">
    <property type="entry name" value="PEPSIN"/>
</dbReference>
<evidence type="ECO:0000256" key="7">
    <source>
        <dbReference type="PIRSR" id="PIRSR601461-2"/>
    </source>
</evidence>
<dbReference type="Proteomes" id="UP001140453">
    <property type="component" value="Unassembled WGS sequence"/>
</dbReference>
<dbReference type="InterPro" id="IPR033121">
    <property type="entry name" value="PEPTIDASE_A1"/>
</dbReference>
<feature type="chain" id="PRO_5040899032" description="Peptidase A1 domain-containing protein" evidence="9">
    <location>
        <begin position="22"/>
        <end position="457"/>
    </location>
</feature>
<evidence type="ECO:0000256" key="9">
    <source>
        <dbReference type="SAM" id="SignalP"/>
    </source>
</evidence>
<keyword evidence="3 9" id="KW-0732">Signal</keyword>
<evidence type="ECO:0000256" key="3">
    <source>
        <dbReference type="ARBA" id="ARBA00022729"/>
    </source>
</evidence>
<dbReference type="CDD" id="cd05474">
    <property type="entry name" value="SAP_like"/>
    <property type="match status" value="1"/>
</dbReference>
<proteinExistence type="inferred from homology"/>
<feature type="active site" evidence="6">
    <location>
        <position position="89"/>
    </location>
</feature>
<keyword evidence="5" id="KW-0378">Hydrolase</keyword>
<evidence type="ECO:0000256" key="8">
    <source>
        <dbReference type="SAM" id="MobiDB-lite"/>
    </source>
</evidence>
<feature type="disulfide bond" evidence="7">
    <location>
        <begin position="319"/>
        <end position="352"/>
    </location>
</feature>
<sequence length="457" mass="46429">MVSKLSSILLGALAAVPAVHAASVTTPTPRQAEDSNPGFISFPIKRGDRSSRTLSGRQASASLVNEQDTSYLIELTFGSNAQPVKVAIDTGSDELFVDPNCNDSDFSTTEQRQCTAEGVYDPSTSTSANATGESSQIVYGSGEVAIDYYIDSVGIPGASKNLTKVQFGKATASKDLNEGILGLGFGDGVNLNYSNFVDALQQQGLTNTKAFSVALGNSDTAGGTIVFGGVDTKKFSGSLASMDIAAPTAGDIQRYAVAMTSLSYTNSSGTTKFADSALSGVVLDTGSSLCELPTDIVSAMASDIGAEYDSQSGLLLVDCSAASSSNKLAFGFNGVTINVPMDQFVLQDGNSCVLGVMPLEAGSGITALLGDTFLRNAYVVFDQTNMKISMAQYTSCGTDEQAIPTGSAGASSFTGSCSASADASNSTSSSSGAGDVAKPAGAVLALVAGLAALVTLV</sequence>
<evidence type="ECO:0000256" key="5">
    <source>
        <dbReference type="ARBA" id="ARBA00022801"/>
    </source>
</evidence>
<evidence type="ECO:0000256" key="4">
    <source>
        <dbReference type="ARBA" id="ARBA00022750"/>
    </source>
</evidence>